<comment type="caution">
    <text evidence="1">The sequence shown here is derived from an EMBL/GenBank/DDBJ whole genome shotgun (WGS) entry which is preliminary data.</text>
</comment>
<reference evidence="1 2" key="2">
    <citation type="submission" date="2018-06" db="EMBL/GenBank/DDBJ databases">
        <title>Metagenomic assembly of (sub)arctic Cyanobacteria and their associated microbiome from non-axenic cultures.</title>
        <authorList>
            <person name="Baurain D."/>
        </authorList>
    </citation>
    <scope>NUCLEOTIDE SEQUENCE [LARGE SCALE GENOMIC DNA]</scope>
    <source>
        <strain evidence="1">ULC066bin1</strain>
    </source>
</reference>
<reference evidence="1 2" key="1">
    <citation type="submission" date="2018-04" db="EMBL/GenBank/DDBJ databases">
        <authorList>
            <person name="Go L.Y."/>
            <person name="Mitchell J.A."/>
        </authorList>
    </citation>
    <scope>NUCLEOTIDE SEQUENCE [LARGE SCALE GENOMIC DNA]</scope>
    <source>
        <strain evidence="1">ULC066bin1</strain>
    </source>
</reference>
<name>A0A2W4XPN1_9CYAN</name>
<dbReference type="AlphaFoldDB" id="A0A2W4XPN1"/>
<accession>A0A2W4XPN1</accession>
<dbReference type="EMBL" id="QBML01000039">
    <property type="protein sequence ID" value="PZO36545.1"/>
    <property type="molecule type" value="Genomic_DNA"/>
</dbReference>
<protein>
    <submittedName>
        <fullName evidence="1">Addiction module antitoxin</fullName>
    </submittedName>
</protein>
<evidence type="ECO:0000313" key="1">
    <source>
        <dbReference type="EMBL" id="PZO36545.1"/>
    </source>
</evidence>
<dbReference type="Proteomes" id="UP000249467">
    <property type="component" value="Unassembled WGS sequence"/>
</dbReference>
<evidence type="ECO:0000313" key="2">
    <source>
        <dbReference type="Proteomes" id="UP000249467"/>
    </source>
</evidence>
<gene>
    <name evidence="1" type="ORF">DCF19_21220</name>
</gene>
<proteinExistence type="predicted"/>
<organism evidence="1 2">
    <name type="scientific">Pseudanabaena frigida</name>
    <dbReference type="NCBI Taxonomy" id="945775"/>
    <lineage>
        <taxon>Bacteria</taxon>
        <taxon>Bacillati</taxon>
        <taxon>Cyanobacteriota</taxon>
        <taxon>Cyanophyceae</taxon>
        <taxon>Pseudanabaenales</taxon>
        <taxon>Pseudanabaenaceae</taxon>
        <taxon>Pseudanabaena</taxon>
    </lineage>
</organism>
<sequence length="123" mass="14277">METNQPIVQVETSGTFERQFRSLFKRYRKIRSDVQPVIEQLQSGEVLGDRLSGLNIFVFKVRVRNSDIQKGKSAGYRLIYQLETPTRIILLAIYSKYDQSSISATEIEDIVEAFKRQQEQSDN</sequence>